<accession>A0A2G5TQN2</accession>
<feature type="domain" description="Lin-15A/B-like" evidence="1">
    <location>
        <begin position="42"/>
        <end position="119"/>
    </location>
</feature>
<dbReference type="EMBL" id="PDUG01000005">
    <property type="protein sequence ID" value="PIC29620.1"/>
    <property type="molecule type" value="Genomic_DNA"/>
</dbReference>
<comment type="caution">
    <text evidence="2">The sequence shown here is derived from an EMBL/GenBank/DDBJ whole genome shotgun (WGS) entry which is preliminary data.</text>
</comment>
<organism evidence="2 3">
    <name type="scientific">Caenorhabditis nigoni</name>
    <dbReference type="NCBI Taxonomy" id="1611254"/>
    <lineage>
        <taxon>Eukaryota</taxon>
        <taxon>Metazoa</taxon>
        <taxon>Ecdysozoa</taxon>
        <taxon>Nematoda</taxon>
        <taxon>Chromadorea</taxon>
        <taxon>Rhabditida</taxon>
        <taxon>Rhabditina</taxon>
        <taxon>Rhabditomorpha</taxon>
        <taxon>Rhabditoidea</taxon>
        <taxon>Rhabditidae</taxon>
        <taxon>Peloderinae</taxon>
        <taxon>Caenorhabditis</taxon>
    </lineage>
</organism>
<dbReference type="OrthoDB" id="10278514at2759"/>
<gene>
    <name evidence="2" type="primary">Cnig_chr_V.g21142</name>
    <name evidence="2" type="ORF">B9Z55_021142</name>
</gene>
<dbReference type="InterPro" id="IPR040129">
    <property type="entry name" value="Lin-15B-like"/>
</dbReference>
<dbReference type="STRING" id="1611254.A0A2G5TQN2"/>
<protein>
    <recommendedName>
        <fullName evidence="1">Lin-15A/B-like domain-containing protein</fullName>
    </recommendedName>
</protein>
<dbReference type="PANTHER" id="PTHR22716:SF1">
    <property type="entry name" value="ETS CLASS TRANSCRIPTION FACTOR-RELATED"/>
    <property type="match status" value="1"/>
</dbReference>
<reference evidence="3" key="1">
    <citation type="submission" date="2017-10" db="EMBL/GenBank/DDBJ databases">
        <title>Rapid genome shrinkage in a self-fertile nematode reveals novel sperm competition proteins.</title>
        <authorList>
            <person name="Yin D."/>
            <person name="Schwarz E.M."/>
            <person name="Thomas C.G."/>
            <person name="Felde R.L."/>
            <person name="Korf I.F."/>
            <person name="Cutter A.D."/>
            <person name="Schartner C.M."/>
            <person name="Ralston E.J."/>
            <person name="Meyer B.J."/>
            <person name="Haag E.S."/>
        </authorList>
    </citation>
    <scope>NUCLEOTIDE SEQUENCE [LARGE SCALE GENOMIC DNA]</scope>
    <source>
        <strain evidence="3">JU1422</strain>
    </source>
</reference>
<dbReference type="GO" id="GO:0040027">
    <property type="term" value="P:negative regulation of vulval development"/>
    <property type="evidence" value="ECO:0007669"/>
    <property type="project" value="InterPro"/>
</dbReference>
<evidence type="ECO:0000259" key="1">
    <source>
        <dbReference type="Pfam" id="PF25375"/>
    </source>
</evidence>
<dbReference type="InterPro" id="IPR057432">
    <property type="entry name" value="Lin-15A/B-like_dom"/>
</dbReference>
<name>A0A2G5TQN2_9PELO</name>
<sequence>MERYFENFEEIMKPEEIDNEDVKLESVDSESTAFEAGQRHGICQICQKTEFSKNMKRINKETDRLVIGSIFQCDFVSPEWHDYFLNHSTQICLSHLAVAMQRIRVLLENPKSIENWKTERSILSKWSNEEMLKIMTDCEKRNQRSINEKPQYRNDYRRCAVCNSLKGKWDLGIVKSKNVKMIIMLGCVLNGSFTYEDSQDFVSKPQFVYVCHSDFLVSFQEIIGFMKIDSVDQFLSCSKEDIQSLIEDVNCMCPEMKLAEFTRELSKYSWRIRHFTA</sequence>
<dbReference type="AlphaFoldDB" id="A0A2G5TQN2"/>
<dbReference type="Proteomes" id="UP000230233">
    <property type="component" value="Chromosome V"/>
</dbReference>
<keyword evidence="3" id="KW-1185">Reference proteome</keyword>
<dbReference type="Pfam" id="PF25375">
    <property type="entry name" value="Lin-15B"/>
    <property type="match status" value="2"/>
</dbReference>
<evidence type="ECO:0000313" key="2">
    <source>
        <dbReference type="EMBL" id="PIC29620.1"/>
    </source>
</evidence>
<proteinExistence type="predicted"/>
<dbReference type="PANTHER" id="PTHR22716">
    <property type="entry name" value="ETS CLASS TRANSCRIPTION FACTOR-RELATED-RELATED"/>
    <property type="match status" value="1"/>
</dbReference>
<feature type="domain" description="Lin-15A/B-like" evidence="1">
    <location>
        <begin position="157"/>
        <end position="275"/>
    </location>
</feature>
<evidence type="ECO:0000313" key="3">
    <source>
        <dbReference type="Proteomes" id="UP000230233"/>
    </source>
</evidence>